<name>A0A0E9RIN3_ANGAN</name>
<dbReference type="EMBL" id="GBXM01079905">
    <property type="protein sequence ID" value="JAH28672.1"/>
    <property type="molecule type" value="Transcribed_RNA"/>
</dbReference>
<protein>
    <submittedName>
        <fullName evidence="1">Uncharacterized protein</fullName>
    </submittedName>
</protein>
<reference evidence="1" key="1">
    <citation type="submission" date="2014-11" db="EMBL/GenBank/DDBJ databases">
        <authorList>
            <person name="Amaro Gonzalez C."/>
        </authorList>
    </citation>
    <scope>NUCLEOTIDE SEQUENCE</scope>
</reference>
<dbReference type="AlphaFoldDB" id="A0A0E9RIN3"/>
<proteinExistence type="predicted"/>
<reference evidence="1" key="2">
    <citation type="journal article" date="2015" name="Fish Shellfish Immunol.">
        <title>Early steps in the European eel (Anguilla anguilla)-Vibrio vulnificus interaction in the gills: Role of the RtxA13 toxin.</title>
        <authorList>
            <person name="Callol A."/>
            <person name="Pajuelo D."/>
            <person name="Ebbesson L."/>
            <person name="Teles M."/>
            <person name="MacKenzie S."/>
            <person name="Amaro C."/>
        </authorList>
    </citation>
    <scope>NUCLEOTIDE SEQUENCE</scope>
</reference>
<evidence type="ECO:0000313" key="1">
    <source>
        <dbReference type="EMBL" id="JAH28672.1"/>
    </source>
</evidence>
<accession>A0A0E9RIN3</accession>
<organism evidence="1">
    <name type="scientific">Anguilla anguilla</name>
    <name type="common">European freshwater eel</name>
    <name type="synonym">Muraena anguilla</name>
    <dbReference type="NCBI Taxonomy" id="7936"/>
    <lineage>
        <taxon>Eukaryota</taxon>
        <taxon>Metazoa</taxon>
        <taxon>Chordata</taxon>
        <taxon>Craniata</taxon>
        <taxon>Vertebrata</taxon>
        <taxon>Euteleostomi</taxon>
        <taxon>Actinopterygii</taxon>
        <taxon>Neopterygii</taxon>
        <taxon>Teleostei</taxon>
        <taxon>Anguilliformes</taxon>
        <taxon>Anguillidae</taxon>
        <taxon>Anguilla</taxon>
    </lineage>
</organism>
<sequence>MPRNQNQPWFLRWKRGFSSRAPQKGQFMLRTLHIRIMDTGTVSKTLLPTGAYNLSLKRENELL</sequence>